<evidence type="ECO:0000313" key="3">
    <source>
        <dbReference type="EMBL" id="MBB4773623.1"/>
    </source>
</evidence>
<name>A0A7W7IAU5_9ACTN</name>
<feature type="transmembrane region" description="Helical" evidence="1">
    <location>
        <begin position="49"/>
        <end position="67"/>
    </location>
</feature>
<comment type="caution">
    <text evidence="3">The sequence shown here is derived from an EMBL/GenBank/DDBJ whole genome shotgun (WGS) entry which is preliminary data.</text>
</comment>
<feature type="transmembrane region" description="Helical" evidence="1">
    <location>
        <begin position="79"/>
        <end position="98"/>
    </location>
</feature>
<evidence type="ECO:0000313" key="2">
    <source>
        <dbReference type="EMBL" id="GAA0562737.1"/>
    </source>
</evidence>
<dbReference type="Proteomes" id="UP000549343">
    <property type="component" value="Unassembled WGS sequence"/>
</dbReference>
<feature type="transmembrane region" description="Helical" evidence="1">
    <location>
        <begin position="152"/>
        <end position="173"/>
    </location>
</feature>
<reference evidence="2 5" key="1">
    <citation type="journal article" date="2019" name="Int. J. Syst. Evol. Microbiol.">
        <title>The Global Catalogue of Microorganisms (GCM) 10K type strain sequencing project: providing services to taxonomists for standard genome sequencing and annotation.</title>
        <authorList>
            <consortium name="The Broad Institute Genomics Platform"/>
            <consortium name="The Broad Institute Genome Sequencing Center for Infectious Disease"/>
            <person name="Wu L."/>
            <person name="Ma J."/>
        </authorList>
    </citation>
    <scope>NUCLEOTIDE SEQUENCE [LARGE SCALE GENOMIC DNA]</scope>
    <source>
        <strain evidence="2 5">JCM 10667</strain>
    </source>
</reference>
<evidence type="ECO:0000313" key="4">
    <source>
        <dbReference type="Proteomes" id="UP000549343"/>
    </source>
</evidence>
<dbReference type="AlphaFoldDB" id="A0A7W7IAU5"/>
<keyword evidence="1" id="KW-0472">Membrane</keyword>
<organism evidence="3 4">
    <name type="scientific">Actinomadura livida</name>
    <dbReference type="NCBI Taxonomy" id="79909"/>
    <lineage>
        <taxon>Bacteria</taxon>
        <taxon>Bacillati</taxon>
        <taxon>Actinomycetota</taxon>
        <taxon>Actinomycetes</taxon>
        <taxon>Streptosporangiales</taxon>
        <taxon>Thermomonosporaceae</taxon>
        <taxon>Actinomadura</taxon>
    </lineage>
</organism>
<proteinExistence type="predicted"/>
<dbReference type="Proteomes" id="UP001501427">
    <property type="component" value="Unassembled WGS sequence"/>
</dbReference>
<keyword evidence="5" id="KW-1185">Reference proteome</keyword>
<reference evidence="3 4" key="2">
    <citation type="submission" date="2020-08" db="EMBL/GenBank/DDBJ databases">
        <title>Sequencing the genomes of 1000 actinobacteria strains.</title>
        <authorList>
            <person name="Klenk H.-P."/>
        </authorList>
    </citation>
    <scope>NUCLEOTIDE SEQUENCE [LARGE SCALE GENOMIC DNA]</scope>
    <source>
        <strain evidence="3 4">DSM 44772</strain>
    </source>
</reference>
<evidence type="ECO:0000313" key="5">
    <source>
        <dbReference type="Proteomes" id="UP001501427"/>
    </source>
</evidence>
<evidence type="ECO:0000256" key="1">
    <source>
        <dbReference type="SAM" id="Phobius"/>
    </source>
</evidence>
<dbReference type="EMBL" id="JACHMV010000001">
    <property type="protein sequence ID" value="MBB4773623.1"/>
    <property type="molecule type" value="Genomic_DNA"/>
</dbReference>
<dbReference type="RefSeq" id="WP_184881846.1">
    <property type="nucleotide sequence ID" value="NZ_BAAAHD010000023.1"/>
</dbReference>
<sequence>MFAGIRGYFSKQEVLDLPRFSDEDAAEIAREYWLRAIRADESSRSRAQIAYTITSALSTVGIGIFFTAGLKAQAVPTKILAIIAVLLWILATFLYLAAVSSGAKQDDDDEASSDEQSFVDEQIDVGDLAVAGMMEVQEARAVVLARLRGANAASFAAILFAVMAFIASTFYAPKQEVNGLIVMTKAGSATLTSTCKRQIANLDGVINKDDLKSPFVSISVSSKSSCFAGKNVIVQRSWISAVVENR</sequence>
<gene>
    <name evidence="3" type="ORF">F4557_002041</name>
    <name evidence="2" type="ORF">GCM10009546_26210</name>
</gene>
<reference evidence="2" key="3">
    <citation type="submission" date="2023-12" db="EMBL/GenBank/DDBJ databases">
        <authorList>
            <person name="Sun Q."/>
            <person name="Inoue M."/>
        </authorList>
    </citation>
    <scope>NUCLEOTIDE SEQUENCE</scope>
    <source>
        <strain evidence="2">JCM 10667</strain>
    </source>
</reference>
<keyword evidence="1" id="KW-0812">Transmembrane</keyword>
<dbReference type="EMBL" id="BAAAHD010000023">
    <property type="protein sequence ID" value="GAA0562737.1"/>
    <property type="molecule type" value="Genomic_DNA"/>
</dbReference>
<accession>A0A7W7IAU5</accession>
<protein>
    <submittedName>
        <fullName evidence="3">Uncharacterized protein</fullName>
    </submittedName>
</protein>
<keyword evidence="1" id="KW-1133">Transmembrane helix</keyword>